<dbReference type="GO" id="GO:0004519">
    <property type="term" value="F:endonuclease activity"/>
    <property type="evidence" value="ECO:0007669"/>
    <property type="project" value="UniProtKB-KW"/>
</dbReference>
<dbReference type="PANTHER" id="PTHR37984:SF5">
    <property type="entry name" value="PROTEIN NYNRIN-LIKE"/>
    <property type="match status" value="1"/>
</dbReference>
<proteinExistence type="predicted"/>
<keyword evidence="1" id="KW-0808">Transferase</keyword>
<dbReference type="GO" id="GO:0016787">
    <property type="term" value="F:hydrolase activity"/>
    <property type="evidence" value="ECO:0007669"/>
    <property type="project" value="UniProtKB-KW"/>
</dbReference>
<dbReference type="SUPFAM" id="SSF56672">
    <property type="entry name" value="DNA/RNA polymerases"/>
    <property type="match status" value="1"/>
</dbReference>
<gene>
    <name evidence="8" type="ORF">MTR67_035003</name>
</gene>
<dbReference type="InterPro" id="IPR041373">
    <property type="entry name" value="RT_RNaseH"/>
</dbReference>
<dbReference type="SUPFAM" id="SSF53098">
    <property type="entry name" value="Ribonuclease H-like"/>
    <property type="match status" value="1"/>
</dbReference>
<evidence type="ECO:0000256" key="3">
    <source>
        <dbReference type="ARBA" id="ARBA00022722"/>
    </source>
</evidence>
<dbReference type="Proteomes" id="UP001234989">
    <property type="component" value="Chromosome 8"/>
</dbReference>
<keyword evidence="2" id="KW-0548">Nucleotidyltransferase</keyword>
<dbReference type="InterPro" id="IPR036397">
    <property type="entry name" value="RNaseH_sf"/>
</dbReference>
<keyword evidence="4" id="KW-0255">Endonuclease</keyword>
<keyword evidence="3" id="KW-0540">Nuclease</keyword>
<evidence type="ECO:0000256" key="1">
    <source>
        <dbReference type="ARBA" id="ARBA00022679"/>
    </source>
</evidence>
<evidence type="ECO:0000313" key="8">
    <source>
        <dbReference type="EMBL" id="WMV41618.1"/>
    </source>
</evidence>
<dbReference type="CDD" id="cd09274">
    <property type="entry name" value="RNase_HI_RT_Ty3"/>
    <property type="match status" value="1"/>
</dbReference>
<sequence>MFVWSEDCEKSFHELKDRLTSALVLTLSEGTNGLVVYCDASIVGLGCVLIQHGKVIAYASRKLKVHVTNYPIHDLELAAVVFSFKILRHYLYVVHIDVFTDHKSLQYVFGQKDMNLRQRRWLELLKDYDMSVLYHPDKANLVAYALSRLSMGIVAYVDDKTKDLVRDVHRLARLGVLLEYSTKGGFMVHNRSESSFVIDVRSTQDLDHILIEMKESVLKKFVEAFYQGGDEALKYQGRLCVPDGDGLRERILEQAHSSRYSIHPRATKMYHDLRDVYWWNSMKRDIVEFIAKCPNCQQVKVEHQRPGGLSQNIPIPTWKWEKINMDFIVGLPRTRRQHDSIWVIIDRMTKSSHFIRIKVSFSVEDYAKLYIRDMVKVHGVSLTIISDRDTQFTSDFLKSFKKGPGTMVKLSTAFHPQINGQAECTIQTLEDLLRAYIKDFKGNWDDQLPLLEFAYNNNYHSSIDMAPFETISGGRCRCTVGCFEVGENALIGPELVYEAIEKIRLIREWLRMGKSQKKSYADVRRRDLKFEVNV</sequence>
<evidence type="ECO:0000256" key="6">
    <source>
        <dbReference type="ARBA" id="ARBA00022918"/>
    </source>
</evidence>
<dbReference type="InterPro" id="IPR050951">
    <property type="entry name" value="Retrovirus_Pol_polyprotein"/>
</dbReference>
<dbReference type="InterPro" id="IPR041588">
    <property type="entry name" value="Integrase_H2C2"/>
</dbReference>
<keyword evidence="5" id="KW-0378">Hydrolase</keyword>
<dbReference type="InterPro" id="IPR012337">
    <property type="entry name" value="RNaseH-like_sf"/>
</dbReference>
<protein>
    <recommendedName>
        <fullName evidence="7">Integrase catalytic domain-containing protein</fullName>
    </recommendedName>
</protein>
<dbReference type="Pfam" id="PF17921">
    <property type="entry name" value="Integrase_H2C2"/>
    <property type="match status" value="1"/>
</dbReference>
<dbReference type="GO" id="GO:0003676">
    <property type="term" value="F:nucleic acid binding"/>
    <property type="evidence" value="ECO:0007669"/>
    <property type="project" value="InterPro"/>
</dbReference>
<evidence type="ECO:0000313" key="9">
    <source>
        <dbReference type="Proteomes" id="UP001234989"/>
    </source>
</evidence>
<dbReference type="PANTHER" id="PTHR37984">
    <property type="entry name" value="PROTEIN CBG26694"/>
    <property type="match status" value="1"/>
</dbReference>
<dbReference type="Gene3D" id="3.30.420.10">
    <property type="entry name" value="Ribonuclease H-like superfamily/Ribonuclease H"/>
    <property type="match status" value="1"/>
</dbReference>
<dbReference type="EMBL" id="CP133619">
    <property type="protein sequence ID" value="WMV41618.1"/>
    <property type="molecule type" value="Genomic_DNA"/>
</dbReference>
<name>A0AAF0U8R5_SOLVR</name>
<dbReference type="Gene3D" id="1.10.340.70">
    <property type="match status" value="1"/>
</dbReference>
<keyword evidence="9" id="KW-1185">Reference proteome</keyword>
<dbReference type="PROSITE" id="PS50994">
    <property type="entry name" value="INTEGRASE"/>
    <property type="match status" value="1"/>
</dbReference>
<evidence type="ECO:0000259" key="7">
    <source>
        <dbReference type="PROSITE" id="PS50994"/>
    </source>
</evidence>
<organism evidence="8 9">
    <name type="scientific">Solanum verrucosum</name>
    <dbReference type="NCBI Taxonomy" id="315347"/>
    <lineage>
        <taxon>Eukaryota</taxon>
        <taxon>Viridiplantae</taxon>
        <taxon>Streptophyta</taxon>
        <taxon>Embryophyta</taxon>
        <taxon>Tracheophyta</taxon>
        <taxon>Spermatophyta</taxon>
        <taxon>Magnoliopsida</taxon>
        <taxon>eudicotyledons</taxon>
        <taxon>Gunneridae</taxon>
        <taxon>Pentapetalae</taxon>
        <taxon>asterids</taxon>
        <taxon>lamiids</taxon>
        <taxon>Solanales</taxon>
        <taxon>Solanaceae</taxon>
        <taxon>Solanoideae</taxon>
        <taxon>Solaneae</taxon>
        <taxon>Solanum</taxon>
    </lineage>
</organism>
<dbReference type="AlphaFoldDB" id="A0AAF0U8R5"/>
<keyword evidence="6" id="KW-0695">RNA-directed DNA polymerase</keyword>
<feature type="domain" description="Integrase catalytic" evidence="7">
    <location>
        <begin position="310"/>
        <end position="475"/>
    </location>
</feature>
<reference evidence="8" key="1">
    <citation type="submission" date="2023-08" db="EMBL/GenBank/DDBJ databases">
        <title>A de novo genome assembly of Solanum verrucosum Schlechtendal, a Mexican diploid species geographically isolated from the other diploid A-genome species in potato relatives.</title>
        <authorList>
            <person name="Hosaka K."/>
        </authorList>
    </citation>
    <scope>NUCLEOTIDE SEQUENCE</scope>
    <source>
        <tissue evidence="8">Young leaves</tissue>
    </source>
</reference>
<accession>A0AAF0U8R5</accession>
<evidence type="ECO:0000256" key="5">
    <source>
        <dbReference type="ARBA" id="ARBA00022801"/>
    </source>
</evidence>
<evidence type="ECO:0000256" key="2">
    <source>
        <dbReference type="ARBA" id="ARBA00022695"/>
    </source>
</evidence>
<evidence type="ECO:0000256" key="4">
    <source>
        <dbReference type="ARBA" id="ARBA00022759"/>
    </source>
</evidence>
<dbReference type="Pfam" id="PF17917">
    <property type="entry name" value="RT_RNaseH"/>
    <property type="match status" value="1"/>
</dbReference>
<dbReference type="InterPro" id="IPR001584">
    <property type="entry name" value="Integrase_cat-core"/>
</dbReference>
<dbReference type="InterPro" id="IPR043502">
    <property type="entry name" value="DNA/RNA_pol_sf"/>
</dbReference>
<dbReference type="GO" id="GO:0003964">
    <property type="term" value="F:RNA-directed DNA polymerase activity"/>
    <property type="evidence" value="ECO:0007669"/>
    <property type="project" value="UniProtKB-KW"/>
</dbReference>
<dbReference type="GO" id="GO:0015074">
    <property type="term" value="P:DNA integration"/>
    <property type="evidence" value="ECO:0007669"/>
    <property type="project" value="InterPro"/>
</dbReference>